<evidence type="ECO:0000313" key="2">
    <source>
        <dbReference type="Proteomes" id="UP000288246"/>
    </source>
</evidence>
<dbReference type="AlphaFoldDB" id="A0A401V586"/>
<accession>A0A401V586</accession>
<name>A0A401V586_9CELL</name>
<dbReference type="Proteomes" id="UP000288246">
    <property type="component" value="Unassembled WGS sequence"/>
</dbReference>
<reference evidence="1 2" key="1">
    <citation type="submission" date="2018-11" db="EMBL/GenBank/DDBJ databases">
        <title>Draft genome sequence of Cellulomonas takizawaensis strain TKZ-21.</title>
        <authorList>
            <person name="Yamamura H."/>
            <person name="Hayashi T."/>
            <person name="Hamada M."/>
            <person name="Serisawa Y."/>
            <person name="Matsuyama K."/>
            <person name="Nakagawa Y."/>
            <person name="Otoguro M."/>
            <person name="Yanagida F."/>
            <person name="Hayakawa M."/>
        </authorList>
    </citation>
    <scope>NUCLEOTIDE SEQUENCE [LARGE SCALE GENOMIC DNA]</scope>
    <source>
        <strain evidence="1 2">TKZ-21</strain>
    </source>
</reference>
<proteinExistence type="predicted"/>
<comment type="caution">
    <text evidence="1">The sequence shown here is derived from an EMBL/GenBank/DDBJ whole genome shotgun (WGS) entry which is preliminary data.</text>
</comment>
<dbReference type="RefSeq" id="WP_124344586.1">
    <property type="nucleotide sequence ID" value="NZ_BHYL01000416.1"/>
</dbReference>
<protein>
    <submittedName>
        <fullName evidence="1">Uncharacterized protein</fullName>
    </submittedName>
</protein>
<sequence length="356" mass="38116">MTVPHPALDARAGEVLVTETRAEVAYLSETRADLLVRARADGRRVALVSDEVTRLSYPMREALRDSGGAWVVRGIDGTLRDGSDGRRLSSVGEIATRGPITAAEDVAVRFLRPVAPQSVQLVVSQAVRHRATVDTQLGGTAELFAEDLTGAAPSGWGAHEPAVVAWDRARLTELARNRMPEETTVVVAGTPERPLVGTIRTTRTEHGLEETTQLVVGVGAPGSPQARAAIDALPGTFERLATRSMPLFGLVMGRQGRRDLTFPSVLEAPPVPLGMLVGPPGVRDLGLPVDELVRTLGARVVGRPRVPGLYFPLGTLERDGWQAFDEVLRAIGHDRVREALGAPRGPWEGVLDGPRP</sequence>
<dbReference type="Pfam" id="PF19674">
    <property type="entry name" value="DUF6177"/>
    <property type="match status" value="1"/>
</dbReference>
<dbReference type="EMBL" id="BHYL01000416">
    <property type="protein sequence ID" value="GCD22036.1"/>
    <property type="molecule type" value="Genomic_DNA"/>
</dbReference>
<organism evidence="1 2">
    <name type="scientific">Cellulomonas algicola</name>
    <dbReference type="NCBI Taxonomy" id="2071633"/>
    <lineage>
        <taxon>Bacteria</taxon>
        <taxon>Bacillati</taxon>
        <taxon>Actinomycetota</taxon>
        <taxon>Actinomycetes</taxon>
        <taxon>Micrococcales</taxon>
        <taxon>Cellulomonadaceae</taxon>
        <taxon>Cellulomonas</taxon>
    </lineage>
</organism>
<keyword evidence="2" id="KW-1185">Reference proteome</keyword>
<dbReference type="OrthoDB" id="5103427at2"/>
<evidence type="ECO:0000313" key="1">
    <source>
        <dbReference type="EMBL" id="GCD22036.1"/>
    </source>
</evidence>
<gene>
    <name evidence="1" type="ORF">CTKZ_35980</name>
</gene>
<dbReference type="InterPro" id="IPR046175">
    <property type="entry name" value="DUF6177"/>
</dbReference>